<protein>
    <submittedName>
        <fullName evidence="3">YCII-related domain-containing protein</fullName>
    </submittedName>
</protein>
<feature type="domain" description="YCII-related" evidence="2">
    <location>
        <begin position="34"/>
        <end position="114"/>
    </location>
</feature>
<comment type="similarity">
    <text evidence="1">Belongs to the YciI family.</text>
</comment>
<organism evidence="3 4">
    <name type="scientific">Microlunatus soli</name>
    <dbReference type="NCBI Taxonomy" id="630515"/>
    <lineage>
        <taxon>Bacteria</taxon>
        <taxon>Bacillati</taxon>
        <taxon>Actinomycetota</taxon>
        <taxon>Actinomycetes</taxon>
        <taxon>Propionibacteriales</taxon>
        <taxon>Propionibacteriaceae</taxon>
        <taxon>Microlunatus</taxon>
    </lineage>
</organism>
<dbReference type="InterPro" id="IPR011008">
    <property type="entry name" value="Dimeric_a/b-barrel"/>
</dbReference>
<accession>A0A1H1PVL8</accession>
<gene>
    <name evidence="3" type="ORF">SAMN04489812_1047</name>
</gene>
<dbReference type="SUPFAM" id="SSF54909">
    <property type="entry name" value="Dimeric alpha+beta barrel"/>
    <property type="match status" value="1"/>
</dbReference>
<proteinExistence type="inferred from homology"/>
<evidence type="ECO:0000313" key="3">
    <source>
        <dbReference type="EMBL" id="SDS15401.1"/>
    </source>
</evidence>
<keyword evidence="4" id="KW-1185">Reference proteome</keyword>
<dbReference type="Pfam" id="PF03795">
    <property type="entry name" value="YCII"/>
    <property type="match status" value="1"/>
</dbReference>
<evidence type="ECO:0000259" key="2">
    <source>
        <dbReference type="Pfam" id="PF03795"/>
    </source>
</evidence>
<dbReference type="InterPro" id="IPR005545">
    <property type="entry name" value="YCII"/>
</dbReference>
<dbReference type="STRING" id="630515.SAMN04489812_1047"/>
<reference evidence="3 4" key="1">
    <citation type="submission" date="2016-10" db="EMBL/GenBank/DDBJ databases">
        <authorList>
            <person name="de Groot N.N."/>
        </authorList>
    </citation>
    <scope>NUCLEOTIDE SEQUENCE [LARGE SCALE GENOMIC DNA]</scope>
    <source>
        <strain evidence="3 4">DSM 21800</strain>
    </source>
</reference>
<dbReference type="PANTHER" id="PTHR35174">
    <property type="entry name" value="BLL7171 PROTEIN-RELATED"/>
    <property type="match status" value="1"/>
</dbReference>
<dbReference type="AlphaFoldDB" id="A0A1H1PVL8"/>
<name>A0A1H1PVL8_9ACTN</name>
<dbReference type="Proteomes" id="UP000199103">
    <property type="component" value="Chromosome I"/>
</dbReference>
<dbReference type="PANTHER" id="PTHR35174:SF3">
    <property type="entry name" value="BLL7171 PROTEIN"/>
    <property type="match status" value="1"/>
</dbReference>
<evidence type="ECO:0000313" key="4">
    <source>
        <dbReference type="Proteomes" id="UP000199103"/>
    </source>
</evidence>
<dbReference type="Gene3D" id="3.30.70.1060">
    <property type="entry name" value="Dimeric alpha+beta barrel"/>
    <property type="match status" value="1"/>
</dbReference>
<evidence type="ECO:0000256" key="1">
    <source>
        <dbReference type="ARBA" id="ARBA00007689"/>
    </source>
</evidence>
<dbReference type="RefSeq" id="WP_091520949.1">
    <property type="nucleotide sequence ID" value="NZ_LT629772.1"/>
</dbReference>
<dbReference type="EMBL" id="LT629772">
    <property type="protein sequence ID" value="SDS15401.1"/>
    <property type="molecule type" value="Genomic_DNA"/>
</dbReference>
<dbReference type="OrthoDB" id="668782at2"/>
<sequence length="119" mass="13177">MKFLFLICASDNAPIDDTRTTAVATAPAERDVDDWVTDHDKAGRRLFGERLESQTAVETVRVRDGKLLVTDGPFAESKEYIAGIDVIDCGSADEARQIAAEHPMAHHHGIEIRPFWNGE</sequence>